<evidence type="ECO:0000256" key="6">
    <source>
        <dbReference type="ARBA" id="ARBA00023139"/>
    </source>
</evidence>
<dbReference type="AlphaFoldDB" id="Q67MK4"/>
<evidence type="ECO:0000259" key="8">
    <source>
        <dbReference type="Pfam" id="PF05504"/>
    </source>
</evidence>
<dbReference type="NCBIfam" id="TIGR02887">
    <property type="entry name" value="spore_ger_x_C"/>
    <property type="match status" value="1"/>
</dbReference>
<dbReference type="InterPro" id="IPR038501">
    <property type="entry name" value="Spore_GerAC_C_sf"/>
</dbReference>
<dbReference type="EMBL" id="AP006840">
    <property type="protein sequence ID" value="BAD41089.1"/>
    <property type="molecule type" value="Genomic_DNA"/>
</dbReference>
<keyword evidence="7" id="KW-0449">Lipoprotein</keyword>
<evidence type="ECO:0000256" key="5">
    <source>
        <dbReference type="ARBA" id="ARBA00023136"/>
    </source>
</evidence>
<keyword evidence="5" id="KW-0472">Membrane</keyword>
<dbReference type="RefSeq" id="WP_011196229.1">
    <property type="nucleotide sequence ID" value="NC_006177.1"/>
</dbReference>
<protein>
    <submittedName>
        <fullName evidence="10">Spore germination protein KC</fullName>
    </submittedName>
</protein>
<dbReference type="Proteomes" id="UP000000417">
    <property type="component" value="Chromosome"/>
</dbReference>
<organism evidence="10 11">
    <name type="scientific">Symbiobacterium thermophilum (strain DSM 24528 / JCM 14929 / IAM 14863 / T)</name>
    <dbReference type="NCBI Taxonomy" id="292459"/>
    <lineage>
        <taxon>Bacteria</taxon>
        <taxon>Bacillati</taxon>
        <taxon>Bacillota</taxon>
        <taxon>Clostridia</taxon>
        <taxon>Eubacteriales</taxon>
        <taxon>Symbiobacteriaceae</taxon>
        <taxon>Symbiobacterium</taxon>
    </lineage>
</organism>
<keyword evidence="6" id="KW-0564">Palmitate</keyword>
<dbReference type="GO" id="GO:0009847">
    <property type="term" value="P:spore germination"/>
    <property type="evidence" value="ECO:0007669"/>
    <property type="project" value="InterPro"/>
</dbReference>
<comment type="subcellular location">
    <subcellularLocation>
        <location evidence="1">Membrane</location>
        <topology evidence="1">Lipid-anchor</topology>
    </subcellularLocation>
</comment>
<accession>Q67MK4</accession>
<dbReference type="InterPro" id="IPR057336">
    <property type="entry name" value="GerAC_N"/>
</dbReference>
<proteinExistence type="inferred from homology"/>
<dbReference type="PANTHER" id="PTHR35789">
    <property type="entry name" value="SPORE GERMINATION PROTEIN B3"/>
    <property type="match status" value="1"/>
</dbReference>
<dbReference type="Pfam" id="PF05504">
    <property type="entry name" value="Spore_GerAC"/>
    <property type="match status" value="1"/>
</dbReference>
<evidence type="ECO:0000256" key="1">
    <source>
        <dbReference type="ARBA" id="ARBA00004635"/>
    </source>
</evidence>
<keyword evidence="11" id="KW-1185">Reference proteome</keyword>
<name>Q67MK4_SYMTH</name>
<dbReference type="OrthoDB" id="9816067at2"/>
<gene>
    <name evidence="10" type="primary">gerKC2</name>
    <name evidence="10" type="ordered locus">STH2104</name>
</gene>
<dbReference type="STRING" id="292459.STH2104"/>
<comment type="similarity">
    <text evidence="2">Belongs to the GerABKC lipoprotein family.</text>
</comment>
<evidence type="ECO:0000256" key="3">
    <source>
        <dbReference type="ARBA" id="ARBA00022544"/>
    </source>
</evidence>
<dbReference type="Pfam" id="PF25198">
    <property type="entry name" value="Spore_GerAC_N"/>
    <property type="match status" value="1"/>
</dbReference>
<keyword evidence="3" id="KW-0309">Germination</keyword>
<dbReference type="HOGENOM" id="CLU_051140_0_1_9"/>
<dbReference type="InterPro" id="IPR008844">
    <property type="entry name" value="Spore_GerAC-like"/>
</dbReference>
<dbReference type="PANTHER" id="PTHR35789:SF1">
    <property type="entry name" value="SPORE GERMINATION PROTEIN B3"/>
    <property type="match status" value="1"/>
</dbReference>
<dbReference type="KEGG" id="sth:STH2104"/>
<dbReference type="PROSITE" id="PS51257">
    <property type="entry name" value="PROKAR_LIPOPROTEIN"/>
    <property type="match status" value="1"/>
</dbReference>
<dbReference type="eggNOG" id="ENOG502Z9N7">
    <property type="taxonomic scope" value="Bacteria"/>
</dbReference>
<feature type="domain" description="Spore germination protein N-terminal" evidence="9">
    <location>
        <begin position="27"/>
        <end position="197"/>
    </location>
</feature>
<evidence type="ECO:0000313" key="11">
    <source>
        <dbReference type="Proteomes" id="UP000000417"/>
    </source>
</evidence>
<evidence type="ECO:0000256" key="4">
    <source>
        <dbReference type="ARBA" id="ARBA00022729"/>
    </source>
</evidence>
<keyword evidence="4" id="KW-0732">Signal</keyword>
<reference evidence="10 11" key="1">
    <citation type="journal article" date="2004" name="Nucleic Acids Res.">
        <title>Genome sequence of Symbiobacterium thermophilum, an uncultivable bacterium that depends on microbial commensalism.</title>
        <authorList>
            <person name="Ueda K."/>
            <person name="Yamashita A."/>
            <person name="Ishikawa J."/>
            <person name="Shimada M."/>
            <person name="Watsuji T."/>
            <person name="Morimura K."/>
            <person name="Ikeda H."/>
            <person name="Hattori M."/>
            <person name="Beppu T."/>
        </authorList>
    </citation>
    <scope>NUCLEOTIDE SEQUENCE [LARGE SCALE GENOMIC DNA]</scope>
    <source>
        <strain evidence="11">T / IAM 14863</strain>
    </source>
</reference>
<evidence type="ECO:0000256" key="2">
    <source>
        <dbReference type="ARBA" id="ARBA00007886"/>
    </source>
</evidence>
<sequence length="401" mass="44488">MRRRMRLLALSVLLALGSALLSGCWSRVELNDIGLVLGLAVDVGEEEPVRVTLYVPRPLSPEQGGGIGGDQEPIWVVAREADNFSDALALIRLASARRLVFHHLRVVLIGEEYARKHGIGDVLDVLATNHEIRLTVRPFLVEGRAQEVLETLPQLRALQPFNLTGILQTKGGLEWRLKDVLVARASDTHSVWMPTIQVVPRPAITANSPPTAVTLSGVALFRRDYLQRILEPAAYQVIAWFLGNPSGFTITAPCPTGGNGSVSAQVVSGRTRVRPRWQDGGIAFKVEITSNVNIMRSECEMAEVKHAEVREHLEQVLASDLRERIAQFIRITQEAVTDPVGFGKHAQLAFPRFYKTMEDKWGENFWPNTPVEVAVKMTVDQAGLVTGPVHPTERELRERVH</sequence>
<dbReference type="GO" id="GO:0016020">
    <property type="term" value="C:membrane"/>
    <property type="evidence" value="ECO:0007669"/>
    <property type="project" value="UniProtKB-SubCell"/>
</dbReference>
<evidence type="ECO:0000259" key="9">
    <source>
        <dbReference type="Pfam" id="PF25198"/>
    </source>
</evidence>
<evidence type="ECO:0000313" key="10">
    <source>
        <dbReference type="EMBL" id="BAD41089.1"/>
    </source>
</evidence>
<evidence type="ECO:0000256" key="7">
    <source>
        <dbReference type="ARBA" id="ARBA00023288"/>
    </source>
</evidence>
<dbReference type="InterPro" id="IPR046953">
    <property type="entry name" value="Spore_GerAC-like_C"/>
</dbReference>
<feature type="domain" description="Spore germination GerAC-like C-terminal" evidence="8">
    <location>
        <begin position="216"/>
        <end position="383"/>
    </location>
</feature>
<dbReference type="Gene3D" id="3.30.300.210">
    <property type="entry name" value="Nutrient germinant receptor protein C, domain 3"/>
    <property type="match status" value="1"/>
</dbReference>